<dbReference type="RefSeq" id="WP_146797117.1">
    <property type="nucleotide sequence ID" value="NZ_BJUU01000028.1"/>
</dbReference>
<dbReference type="Proteomes" id="UP000321749">
    <property type="component" value="Unassembled WGS sequence"/>
</dbReference>
<dbReference type="EMBL" id="BJUU01000028">
    <property type="protein sequence ID" value="GEK81477.1"/>
    <property type="molecule type" value="Genomic_DNA"/>
</dbReference>
<dbReference type="InterPro" id="IPR036689">
    <property type="entry name" value="ESAT-6-like_sf"/>
</dbReference>
<keyword evidence="2" id="KW-1185">Reference proteome</keyword>
<protein>
    <submittedName>
        <fullName evidence="1">Uncharacterized protein</fullName>
    </submittedName>
</protein>
<dbReference type="Gene3D" id="1.10.287.1060">
    <property type="entry name" value="ESAT-6-like"/>
    <property type="match status" value="1"/>
</dbReference>
<proteinExistence type="predicted"/>
<gene>
    <name evidence="1" type="ORF">ABA31_28280</name>
</gene>
<dbReference type="SUPFAM" id="SSF140453">
    <property type="entry name" value="EsxAB dimer-like"/>
    <property type="match status" value="1"/>
</dbReference>
<dbReference type="AlphaFoldDB" id="A0AA87RP39"/>
<comment type="caution">
    <text evidence="1">The sequence shown here is derived from an EMBL/GenBank/DDBJ whole genome shotgun (WGS) entry which is preliminary data.</text>
</comment>
<evidence type="ECO:0000313" key="2">
    <source>
        <dbReference type="Proteomes" id="UP000321749"/>
    </source>
</evidence>
<organism evidence="1 2">
    <name type="scientific">Agrococcus baldri</name>
    <dbReference type="NCBI Taxonomy" id="153730"/>
    <lineage>
        <taxon>Bacteria</taxon>
        <taxon>Bacillati</taxon>
        <taxon>Actinomycetota</taxon>
        <taxon>Actinomycetes</taxon>
        <taxon>Micrococcales</taxon>
        <taxon>Microbacteriaceae</taxon>
        <taxon>Agrococcus</taxon>
    </lineage>
</organism>
<name>A0AA87RP39_9MICO</name>
<sequence>MVGTFNMTQNALLDLGKRSETESEDLGTLVRQLVEAAEPLQNTFNGPAKGTFNSFKGKTDMIASQLNGALGAIVGSISGQNMSFVQGAEDGADTHKSTEGATDFSDETFLQRIAGHNA</sequence>
<evidence type="ECO:0000313" key="1">
    <source>
        <dbReference type="EMBL" id="GEK81477.1"/>
    </source>
</evidence>
<accession>A0AA87RP39</accession>
<reference evidence="1 2" key="1">
    <citation type="submission" date="2019-07" db="EMBL/GenBank/DDBJ databases">
        <title>Whole genome shotgun sequence of Agrococcus baldri NBRC 103055.</title>
        <authorList>
            <person name="Hosoyama A."/>
            <person name="Uohara A."/>
            <person name="Ohji S."/>
            <person name="Ichikawa N."/>
        </authorList>
    </citation>
    <scope>NUCLEOTIDE SEQUENCE [LARGE SCALE GENOMIC DNA]</scope>
    <source>
        <strain evidence="1 2">NBRC 103055</strain>
    </source>
</reference>